<gene>
    <name evidence="2" type="ORF">SAMN02910265_02400</name>
</gene>
<feature type="chain" id="PRO_5039322473" evidence="1">
    <location>
        <begin position="23"/>
        <end position="525"/>
    </location>
</feature>
<dbReference type="RefSeq" id="WP_074717664.1">
    <property type="nucleotide sequence ID" value="NZ_FNWV01000008.1"/>
</dbReference>
<organism evidence="2 3">
    <name type="scientific">Ruminococcus flavefaciens</name>
    <dbReference type="NCBI Taxonomy" id="1265"/>
    <lineage>
        <taxon>Bacteria</taxon>
        <taxon>Bacillati</taxon>
        <taxon>Bacillota</taxon>
        <taxon>Clostridia</taxon>
        <taxon>Eubacteriales</taxon>
        <taxon>Oscillospiraceae</taxon>
        <taxon>Ruminococcus</taxon>
    </lineage>
</organism>
<sequence length="525" mass="60194">MNKIKKALSVCLSAALLFGCSAKKDTEEKVPVFSESNVSEDLSLPLLSIQTTSQDENVMDFIKKPVAKHVAESMVQWDPSYATTPEPYYESCYVKLSTKDESFSLKPHAAQVKVRGNWTTNYPKKPLRIKFDQKLNLLGLNDGAEFKNWVLLAEYKDGSMLRNKATLYAARQILKEDGLYAADSQLVNVEVNGEYMGVYLLTEQQQAAKNRVNIKPPKKDYKGTDTGYFLEFDGYFVNEEELHKFPLDLNNNAALKPYDGNDGSGRTIKCLSAGGTIKKPLGVTIKSDIYSQEQHDFIENFVNNTYKIMYEAAYNDKAFVFDKDYKNISETTSVTPRQAVEKVVDVQSLIDMYIICELACDADVAWSSFYMDADFSDKGSKKLRFEAPWDFDSAMGNRPRCTDGYGYYAANIVPDPDTEKDTINPWLAVLAYEDWYRDMIKETWTKAYDSGVFEQTCQMIQDDSTNYQADFKENYKKWNNILMNYLFEFELSDKAKKCVNEKEAADYLLNWLQSRIDFLNSEWHK</sequence>
<protein>
    <submittedName>
        <fullName evidence="2">CotH protein</fullName>
    </submittedName>
</protein>
<dbReference type="OrthoDB" id="9803752at2"/>
<evidence type="ECO:0000256" key="1">
    <source>
        <dbReference type="SAM" id="SignalP"/>
    </source>
</evidence>
<feature type="signal peptide" evidence="1">
    <location>
        <begin position="1"/>
        <end position="22"/>
    </location>
</feature>
<keyword evidence="1" id="KW-0732">Signal</keyword>
<dbReference type="InterPro" id="IPR014867">
    <property type="entry name" value="Spore_coat_CotH_CotH2/3/7"/>
</dbReference>
<dbReference type="PROSITE" id="PS51257">
    <property type="entry name" value="PROKAR_LIPOPROTEIN"/>
    <property type="match status" value="1"/>
</dbReference>
<dbReference type="EMBL" id="FNWV01000008">
    <property type="protein sequence ID" value="SEH73266.1"/>
    <property type="molecule type" value="Genomic_DNA"/>
</dbReference>
<evidence type="ECO:0000313" key="2">
    <source>
        <dbReference type="EMBL" id="SEH73266.1"/>
    </source>
</evidence>
<name>A0A1H6KDT1_RUMFL</name>
<accession>A0A1H6KDT1</accession>
<proteinExistence type="predicted"/>
<reference evidence="2 3" key="1">
    <citation type="submission" date="2016-10" db="EMBL/GenBank/DDBJ databases">
        <authorList>
            <person name="de Groot N.N."/>
        </authorList>
    </citation>
    <scope>NUCLEOTIDE SEQUENCE [LARGE SCALE GENOMIC DNA]</scope>
    <source>
        <strain evidence="2 3">YAD2003</strain>
    </source>
</reference>
<dbReference type="AlphaFoldDB" id="A0A1H6KDT1"/>
<evidence type="ECO:0000313" key="3">
    <source>
        <dbReference type="Proteomes" id="UP000183190"/>
    </source>
</evidence>
<dbReference type="Proteomes" id="UP000183190">
    <property type="component" value="Unassembled WGS sequence"/>
</dbReference>
<dbReference type="Pfam" id="PF08757">
    <property type="entry name" value="CotH"/>
    <property type="match status" value="1"/>
</dbReference>